<gene>
    <name evidence="7" type="ORF">BXY57_0909</name>
</gene>
<evidence type="ECO:0000256" key="1">
    <source>
        <dbReference type="ARBA" id="ARBA00004442"/>
    </source>
</evidence>
<organism evidence="7 8">
    <name type="scientific">Thermoflavifilum aggregans</name>
    <dbReference type="NCBI Taxonomy" id="454188"/>
    <lineage>
        <taxon>Bacteria</taxon>
        <taxon>Pseudomonadati</taxon>
        <taxon>Bacteroidota</taxon>
        <taxon>Chitinophagia</taxon>
        <taxon>Chitinophagales</taxon>
        <taxon>Chitinophagaceae</taxon>
        <taxon>Thermoflavifilum</taxon>
    </lineage>
</organism>
<dbReference type="GO" id="GO:0015562">
    <property type="term" value="F:efflux transmembrane transporter activity"/>
    <property type="evidence" value="ECO:0007669"/>
    <property type="project" value="InterPro"/>
</dbReference>
<dbReference type="GO" id="GO:1990281">
    <property type="term" value="C:efflux pump complex"/>
    <property type="evidence" value="ECO:0007669"/>
    <property type="project" value="TreeGrafter"/>
</dbReference>
<dbReference type="AlphaFoldDB" id="A0A2M9CU02"/>
<dbReference type="OrthoDB" id="1091220at2"/>
<protein>
    <submittedName>
        <fullName evidence="7">Outer membrane protein TolC</fullName>
    </submittedName>
</protein>
<comment type="caution">
    <text evidence="7">The sequence shown here is derived from an EMBL/GenBank/DDBJ whole genome shotgun (WGS) entry which is preliminary data.</text>
</comment>
<keyword evidence="5" id="KW-0998">Cell outer membrane</keyword>
<name>A0A2M9CU02_9BACT</name>
<reference evidence="7 8" key="1">
    <citation type="submission" date="2017-11" db="EMBL/GenBank/DDBJ databases">
        <title>Genomic Encyclopedia of Archaeal and Bacterial Type Strains, Phase II (KMG-II): From Individual Species to Whole Genera.</title>
        <authorList>
            <person name="Goeker M."/>
        </authorList>
    </citation>
    <scope>NUCLEOTIDE SEQUENCE [LARGE SCALE GENOMIC DNA]</scope>
    <source>
        <strain evidence="7 8">DSM 27268</strain>
    </source>
</reference>
<dbReference type="RefSeq" id="WP_100313954.1">
    <property type="nucleotide sequence ID" value="NZ_PGFG01000001.1"/>
</dbReference>
<evidence type="ECO:0000313" key="7">
    <source>
        <dbReference type="EMBL" id="PJJ75335.1"/>
    </source>
</evidence>
<dbReference type="GO" id="GO:0009279">
    <property type="term" value="C:cell outer membrane"/>
    <property type="evidence" value="ECO:0007669"/>
    <property type="project" value="UniProtKB-SubCell"/>
</dbReference>
<evidence type="ECO:0000256" key="2">
    <source>
        <dbReference type="ARBA" id="ARBA00022452"/>
    </source>
</evidence>
<proteinExistence type="predicted"/>
<dbReference type="GO" id="GO:0015288">
    <property type="term" value="F:porin activity"/>
    <property type="evidence" value="ECO:0007669"/>
    <property type="project" value="TreeGrafter"/>
</dbReference>
<keyword evidence="4" id="KW-0472">Membrane</keyword>
<evidence type="ECO:0000256" key="6">
    <source>
        <dbReference type="SAM" id="Coils"/>
    </source>
</evidence>
<dbReference type="Gene3D" id="1.20.1600.10">
    <property type="entry name" value="Outer membrane efflux proteins (OEP)"/>
    <property type="match status" value="1"/>
</dbReference>
<sequence length="428" mass="49167">MGKPESNLFQYIYRKLHLILSAGCLFGCIQGLPVAIQAQQNLSDYLTVARQRSPLLKDYANQQAAIQLDSLLIRAAQRPYVSASGILMFAPVISGYGYDQAITNGGQYAALASITQPVFNRKILQPQFRQLHLQQQVIANQRSISTYDLEKSVALQYLNAYASLMLLTHNEEMLHLMRQQQVIVQRLVQQGVYQYADYLNVTVSLQNQQITVDQLQSQYHHDLALLRYLCGIHDTATVRLDEPDIQLHTLKPSASVFLQSYLLDSLMIANQREVNATRYLPTINWFADAGLNTSQLSTAYKRFGTSFGISLSIPIYDGHQRRLENEKLDLQELSRQQYQQFFTTQYHQQISGLYQQLRETEQQILSITQKLATSEELLAVDRQLVQTGNVRITDYLLAIQQHLLVQNSLDQARIRRWQVITELNYWLH</sequence>
<dbReference type="InterPro" id="IPR051906">
    <property type="entry name" value="TolC-like"/>
</dbReference>
<comment type="subcellular location">
    <subcellularLocation>
        <location evidence="1">Cell outer membrane</location>
    </subcellularLocation>
</comment>
<evidence type="ECO:0000256" key="3">
    <source>
        <dbReference type="ARBA" id="ARBA00022692"/>
    </source>
</evidence>
<dbReference type="Proteomes" id="UP000230000">
    <property type="component" value="Unassembled WGS sequence"/>
</dbReference>
<keyword evidence="3" id="KW-0812">Transmembrane</keyword>
<evidence type="ECO:0000256" key="5">
    <source>
        <dbReference type="ARBA" id="ARBA00023237"/>
    </source>
</evidence>
<evidence type="ECO:0000313" key="8">
    <source>
        <dbReference type="Proteomes" id="UP000230000"/>
    </source>
</evidence>
<keyword evidence="8" id="KW-1185">Reference proteome</keyword>
<feature type="coiled-coil region" evidence="6">
    <location>
        <begin position="316"/>
        <end position="377"/>
    </location>
</feature>
<keyword evidence="2" id="KW-1134">Transmembrane beta strand</keyword>
<accession>A0A2M9CU02</accession>
<dbReference type="SUPFAM" id="SSF56954">
    <property type="entry name" value="Outer membrane efflux proteins (OEP)"/>
    <property type="match status" value="1"/>
</dbReference>
<dbReference type="PANTHER" id="PTHR30026:SF20">
    <property type="entry name" value="OUTER MEMBRANE PROTEIN TOLC"/>
    <property type="match status" value="1"/>
</dbReference>
<dbReference type="EMBL" id="PGFG01000001">
    <property type="protein sequence ID" value="PJJ75335.1"/>
    <property type="molecule type" value="Genomic_DNA"/>
</dbReference>
<keyword evidence="6" id="KW-0175">Coiled coil</keyword>
<dbReference type="PANTHER" id="PTHR30026">
    <property type="entry name" value="OUTER MEMBRANE PROTEIN TOLC"/>
    <property type="match status" value="1"/>
</dbReference>
<evidence type="ECO:0000256" key="4">
    <source>
        <dbReference type="ARBA" id="ARBA00023136"/>
    </source>
</evidence>